<keyword evidence="3" id="KW-1185">Reference proteome</keyword>
<proteinExistence type="predicted"/>
<feature type="chain" id="PRO_5046464473" evidence="1">
    <location>
        <begin position="22"/>
        <end position="472"/>
    </location>
</feature>
<protein>
    <submittedName>
        <fullName evidence="2">Outer membrane beta-barrel protein</fullName>
    </submittedName>
</protein>
<accession>A0ABS4BLS7</accession>
<dbReference type="RefSeq" id="WP_209596689.1">
    <property type="nucleotide sequence ID" value="NZ_JAGJCF010000019.1"/>
</dbReference>
<keyword evidence="1" id="KW-0732">Signal</keyword>
<evidence type="ECO:0000256" key="1">
    <source>
        <dbReference type="SAM" id="SignalP"/>
    </source>
</evidence>
<dbReference type="InterPro" id="IPR011250">
    <property type="entry name" value="OMP/PagP_B-barrel"/>
</dbReference>
<feature type="signal peptide" evidence="1">
    <location>
        <begin position="1"/>
        <end position="21"/>
    </location>
</feature>
<organism evidence="2 3">
    <name type="scientific">Jiella mangrovi</name>
    <dbReference type="NCBI Taxonomy" id="2821407"/>
    <lineage>
        <taxon>Bacteria</taxon>
        <taxon>Pseudomonadati</taxon>
        <taxon>Pseudomonadota</taxon>
        <taxon>Alphaproteobacteria</taxon>
        <taxon>Hyphomicrobiales</taxon>
        <taxon>Aurantimonadaceae</taxon>
        <taxon>Jiella</taxon>
    </lineage>
</organism>
<comment type="caution">
    <text evidence="2">The sequence shown here is derived from an EMBL/GenBank/DDBJ whole genome shotgun (WGS) entry which is preliminary data.</text>
</comment>
<dbReference type="Gene3D" id="1.25.40.10">
    <property type="entry name" value="Tetratricopeptide repeat domain"/>
    <property type="match status" value="1"/>
</dbReference>
<reference evidence="2 3" key="1">
    <citation type="submission" date="2021-04" db="EMBL/GenBank/DDBJ databases">
        <title>Whole genome sequence of Jiella sp. KSK16Y-1.</title>
        <authorList>
            <person name="Tuo L."/>
        </authorList>
    </citation>
    <scope>NUCLEOTIDE SEQUENCE [LARGE SCALE GENOMIC DNA]</scope>
    <source>
        <strain evidence="2 3">KSK16Y-1</strain>
    </source>
</reference>
<sequence>MTGLRRWSRALKRLSAGSLLAASLAVAPGPDAFAQSAATTSAEPNVAPRADPATLAQIQARRDVLFARMLANPGDLDTAFEYAALSSQAGDLEGAIATLERMLIFAPGLPRLQLELGVLYYRLGAYETAKTYFDGAISGPNVPEPVRAKVETYLAAIDDNQAIDTFSGVIVSGLRWQSNANAAPGDSRIRLNGVDFLLDGSALGKSDTNGFVAGSFRYFRDLENQGDRLEATLKTYGALYADQDDLNTGLAELTLGPVFDLQRFRIDGASLGLYGILGGVVLGGDPYLATAGVGSNFVKLLDRRTRLVVNGEYRHENFKDSDLRPTVSDRTGDRFIGSVAIQHQFSPAFIGFASLGGDRRDADVGYDSVTEVNLSVGGRLNFAAPIAMPTNDPWTAGITLGYVHRDYDDPDPVFSTSAAQETEEGFVEGTLEVPIRDNWSVQAAASYRDVRSNYDLYSYDNVSTSLGIAKRF</sequence>
<evidence type="ECO:0000313" key="3">
    <source>
        <dbReference type="Proteomes" id="UP000678276"/>
    </source>
</evidence>
<dbReference type="InterPro" id="IPR011990">
    <property type="entry name" value="TPR-like_helical_dom_sf"/>
</dbReference>
<dbReference type="EMBL" id="JAGJCF010000019">
    <property type="protein sequence ID" value="MBP0617679.1"/>
    <property type="molecule type" value="Genomic_DNA"/>
</dbReference>
<gene>
    <name evidence="2" type="ORF">J6595_19005</name>
</gene>
<dbReference type="SUPFAM" id="SSF56925">
    <property type="entry name" value="OMPA-like"/>
    <property type="match status" value="1"/>
</dbReference>
<dbReference type="Proteomes" id="UP000678276">
    <property type="component" value="Unassembled WGS sequence"/>
</dbReference>
<name>A0ABS4BLS7_9HYPH</name>
<evidence type="ECO:0000313" key="2">
    <source>
        <dbReference type="EMBL" id="MBP0617679.1"/>
    </source>
</evidence>
<dbReference type="SUPFAM" id="SSF48452">
    <property type="entry name" value="TPR-like"/>
    <property type="match status" value="1"/>
</dbReference>